<evidence type="ECO:0000313" key="6">
    <source>
        <dbReference type="Proteomes" id="UP000265926"/>
    </source>
</evidence>
<comment type="caution">
    <text evidence="5">The sequence shown here is derived from an EMBL/GenBank/DDBJ whole genome shotgun (WGS) entry which is preliminary data.</text>
</comment>
<dbReference type="GO" id="GO:0009307">
    <property type="term" value="P:DNA restriction-modification system"/>
    <property type="evidence" value="ECO:0007669"/>
    <property type="project" value="UniProtKB-KW"/>
</dbReference>
<comment type="similarity">
    <text evidence="1">Belongs to the type-I restriction system S methylase family.</text>
</comment>
<keyword evidence="3" id="KW-0238">DNA-binding</keyword>
<dbReference type="RefSeq" id="WP_119437675.1">
    <property type="nucleotide sequence ID" value="NZ_QWGR01000004.1"/>
</dbReference>
<dbReference type="GO" id="GO:0003677">
    <property type="term" value="F:DNA binding"/>
    <property type="evidence" value="ECO:0007669"/>
    <property type="project" value="UniProtKB-KW"/>
</dbReference>
<sequence length="651" mass="74528">MNNYIPLGELIASISQTHRFNKDELVFLNTSDVLAGKILINHYTKVSELKGQAKKSIKNGDILYSEIRPKNKRYAYVKNIENIEDYIVSTKLMVLRNISKDVLDTDYLYHFLTAERTLDYLQQRAENRIGSFPQITFDVVSTLQIWLPEISIQKKIASVLSSLDTKIEINNRINVELEQLAKTLYDYWFVQFDFPNEQGKPYKSSGGKMVYSPELKREIPEGWKAGTLDDLGTIIGGSTPSKSNTKNFCYGLGIPWITPRDLSLNKGNKFITRGEFDATDVGVRDASLTIMPKGTVLLSSRAPIGYLAISRTDVTTNQGFKSFVTNKGYSTEYVFYTVKNMIPAIEKNGVGSTFKEVSGSTLKTIKISLPCKTLLKEYNSKAEPIFKRQDILETENQQLAALRDWLLPMLMNGQVTVKDAKEKVSELGLAAEPAVGYGKTVNVDFQTKECEPIERAVLAAYIVKRIGHEQIGRTKLMKLLHLTEYHCRINVNSHFVKKTAGPYDGKLIKDVEQYFQRFRLYSTEKEKKGNITEVHYLPSLEFASIDEIFREKFEDEMLRINHLLSVMKKWELKHCEVISTLYAVWNNRIINNQPVSEHLLEQDFLQWSNRKKKYDKDDIIIKSFRWMKENGVVPTGWGAEVESEESDQLLA</sequence>
<accession>A0A399T4E7</accession>
<keyword evidence="6" id="KW-1185">Reference proteome</keyword>
<proteinExistence type="inferred from homology"/>
<name>A0A399T4E7_9BACT</name>
<dbReference type="EMBL" id="QWGR01000004">
    <property type="protein sequence ID" value="RIJ48753.1"/>
    <property type="molecule type" value="Genomic_DNA"/>
</dbReference>
<evidence type="ECO:0000256" key="3">
    <source>
        <dbReference type="ARBA" id="ARBA00023125"/>
    </source>
</evidence>
<dbReference type="Pfam" id="PF01420">
    <property type="entry name" value="Methylase_S"/>
    <property type="match status" value="2"/>
</dbReference>
<reference evidence="5 6" key="1">
    <citation type="submission" date="2018-08" db="EMBL/GenBank/DDBJ databases">
        <title>Pallidiluteibacterium maritimus gen. nov., sp. nov., isolated from coastal sediment.</title>
        <authorList>
            <person name="Zhou L.Y."/>
        </authorList>
    </citation>
    <scope>NUCLEOTIDE SEQUENCE [LARGE SCALE GENOMIC DNA]</scope>
    <source>
        <strain evidence="5 6">XSD2</strain>
    </source>
</reference>
<feature type="domain" description="Type I restriction modification DNA specificity" evidence="4">
    <location>
        <begin position="8"/>
        <end position="179"/>
    </location>
</feature>
<keyword evidence="2" id="KW-0680">Restriction system</keyword>
<evidence type="ECO:0000313" key="5">
    <source>
        <dbReference type="EMBL" id="RIJ48753.1"/>
    </source>
</evidence>
<evidence type="ECO:0000256" key="1">
    <source>
        <dbReference type="ARBA" id="ARBA00010923"/>
    </source>
</evidence>
<dbReference type="PANTHER" id="PTHR30408:SF13">
    <property type="entry name" value="TYPE I RESTRICTION ENZYME HINDI SPECIFICITY SUBUNIT"/>
    <property type="match status" value="1"/>
</dbReference>
<feature type="domain" description="Type I restriction modification DNA specificity" evidence="4">
    <location>
        <begin position="220"/>
        <end position="371"/>
    </location>
</feature>
<organism evidence="5 6">
    <name type="scientific">Maribellus luteus</name>
    <dbReference type="NCBI Taxonomy" id="2305463"/>
    <lineage>
        <taxon>Bacteria</taxon>
        <taxon>Pseudomonadati</taxon>
        <taxon>Bacteroidota</taxon>
        <taxon>Bacteroidia</taxon>
        <taxon>Marinilabiliales</taxon>
        <taxon>Prolixibacteraceae</taxon>
        <taxon>Maribellus</taxon>
    </lineage>
</organism>
<dbReference type="InterPro" id="IPR052021">
    <property type="entry name" value="Type-I_RS_S_subunit"/>
</dbReference>
<dbReference type="InterPro" id="IPR000055">
    <property type="entry name" value="Restrct_endonuc_typeI_TRD"/>
</dbReference>
<dbReference type="CDD" id="cd17273">
    <property type="entry name" value="RMtype1_S_EcoJA69PI-TRD1-CR1_like"/>
    <property type="match status" value="1"/>
</dbReference>
<dbReference type="SUPFAM" id="SSF116734">
    <property type="entry name" value="DNA methylase specificity domain"/>
    <property type="match status" value="2"/>
</dbReference>
<gene>
    <name evidence="5" type="ORF">D1614_09490</name>
</gene>
<evidence type="ECO:0000256" key="2">
    <source>
        <dbReference type="ARBA" id="ARBA00022747"/>
    </source>
</evidence>
<dbReference type="InterPro" id="IPR044946">
    <property type="entry name" value="Restrct_endonuc_typeI_TRD_sf"/>
</dbReference>
<evidence type="ECO:0000259" key="4">
    <source>
        <dbReference type="Pfam" id="PF01420"/>
    </source>
</evidence>
<dbReference type="Gene3D" id="3.90.220.20">
    <property type="entry name" value="DNA methylase specificity domains"/>
    <property type="match status" value="2"/>
</dbReference>
<protein>
    <recommendedName>
        <fullName evidence="4">Type I restriction modification DNA specificity domain-containing protein</fullName>
    </recommendedName>
</protein>
<dbReference type="AlphaFoldDB" id="A0A399T4E7"/>
<dbReference type="Proteomes" id="UP000265926">
    <property type="component" value="Unassembled WGS sequence"/>
</dbReference>
<dbReference type="PANTHER" id="PTHR30408">
    <property type="entry name" value="TYPE-1 RESTRICTION ENZYME ECOKI SPECIFICITY PROTEIN"/>
    <property type="match status" value="1"/>
</dbReference>
<dbReference type="OrthoDB" id="9816225at2"/>